<reference evidence="2 4" key="1">
    <citation type="submission" date="2020-01" db="EMBL/GenBank/DDBJ databases">
        <authorList>
            <consortium name="DOE Joint Genome Institute"/>
            <person name="Haridas S."/>
            <person name="Albert R."/>
            <person name="Binder M."/>
            <person name="Bloem J."/>
            <person name="Labutti K."/>
            <person name="Salamov A."/>
            <person name="Andreopoulos B."/>
            <person name="Baker S.E."/>
            <person name="Barry K."/>
            <person name="Bills G."/>
            <person name="Bluhm B.H."/>
            <person name="Cannon C."/>
            <person name="Castanera R."/>
            <person name="Culley D.E."/>
            <person name="Daum C."/>
            <person name="Ezra D."/>
            <person name="Gonzalez J.B."/>
            <person name="Henrissat B."/>
            <person name="Kuo A."/>
            <person name="Liang C."/>
            <person name="Lipzen A."/>
            <person name="Lutzoni F."/>
            <person name="Magnuson J."/>
            <person name="Mondo S."/>
            <person name="Nolan M."/>
            <person name="Ohm R."/>
            <person name="Pangilinan J."/>
            <person name="Park H.-J."/>
            <person name="Ramirez L."/>
            <person name="Alfaro M."/>
            <person name="Sun H."/>
            <person name="Tritt A."/>
            <person name="Yoshinaga Y."/>
            <person name="Zwiers L.-H."/>
            <person name="Turgeon B.G."/>
            <person name="Goodwin S.B."/>
            <person name="Spatafora J.W."/>
            <person name="Crous P.W."/>
            <person name="Grigoriev I.V."/>
        </authorList>
    </citation>
    <scope>NUCLEOTIDE SEQUENCE</scope>
    <source>
        <strain evidence="2 4">CBS 781.70</strain>
    </source>
</reference>
<reference evidence="4" key="2">
    <citation type="submission" date="2020-04" db="EMBL/GenBank/DDBJ databases">
        <authorList>
            <consortium name="NCBI Genome Project"/>
        </authorList>
    </citation>
    <scope>NUCLEOTIDE SEQUENCE</scope>
    <source>
        <strain evidence="4">CBS 781.70</strain>
    </source>
</reference>
<accession>A0A6G1GAI6</accession>
<gene>
    <name evidence="2 4" type="ORF">P152DRAFT_447291</name>
</gene>
<keyword evidence="3" id="KW-1185">Reference proteome</keyword>
<reference evidence="4" key="3">
    <citation type="submission" date="2025-04" db="UniProtKB">
        <authorList>
            <consortium name="RefSeq"/>
        </authorList>
    </citation>
    <scope>IDENTIFICATION</scope>
    <source>
        <strain evidence="4">CBS 781.70</strain>
    </source>
</reference>
<evidence type="ECO:0000313" key="4">
    <source>
        <dbReference type="RefSeq" id="XP_033536653.1"/>
    </source>
</evidence>
<protein>
    <submittedName>
        <fullName evidence="2 4">Uncharacterized protein</fullName>
    </submittedName>
</protein>
<evidence type="ECO:0000313" key="3">
    <source>
        <dbReference type="Proteomes" id="UP000504638"/>
    </source>
</evidence>
<evidence type="ECO:0000313" key="2">
    <source>
        <dbReference type="EMBL" id="KAF1815022.1"/>
    </source>
</evidence>
<dbReference type="EMBL" id="ML975152">
    <property type="protein sequence ID" value="KAF1815022.1"/>
    <property type="molecule type" value="Genomic_DNA"/>
</dbReference>
<proteinExistence type="predicted"/>
<name>A0A6G1GAI6_9PEZI</name>
<feature type="compositionally biased region" description="Gly residues" evidence="1">
    <location>
        <begin position="68"/>
        <end position="82"/>
    </location>
</feature>
<evidence type="ECO:0000256" key="1">
    <source>
        <dbReference type="SAM" id="MobiDB-lite"/>
    </source>
</evidence>
<dbReference type="Proteomes" id="UP000504638">
    <property type="component" value="Unplaced"/>
</dbReference>
<dbReference type="GeneID" id="54418554"/>
<feature type="region of interest" description="Disordered" evidence="1">
    <location>
        <begin position="68"/>
        <end position="102"/>
    </location>
</feature>
<dbReference type="AlphaFoldDB" id="A0A6G1GAI6"/>
<organism evidence="2">
    <name type="scientific">Eremomyces bilateralis CBS 781.70</name>
    <dbReference type="NCBI Taxonomy" id="1392243"/>
    <lineage>
        <taxon>Eukaryota</taxon>
        <taxon>Fungi</taxon>
        <taxon>Dikarya</taxon>
        <taxon>Ascomycota</taxon>
        <taxon>Pezizomycotina</taxon>
        <taxon>Dothideomycetes</taxon>
        <taxon>Dothideomycetes incertae sedis</taxon>
        <taxon>Eremomycetales</taxon>
        <taxon>Eremomycetaceae</taxon>
        <taxon>Eremomyces</taxon>
    </lineage>
</organism>
<sequence length="102" mass="10044">MADLRQTYTNVVAAEGAKYQWALPVFRFAAMVDEAGSSCGREGGGPGGGGWGGARVGASLWGCGGGDGGVGGGSDGQGGGRKGAPTWPFALGSNERGKIPLK</sequence>
<dbReference type="RefSeq" id="XP_033536653.1">
    <property type="nucleotide sequence ID" value="XM_033677984.1"/>
</dbReference>